<evidence type="ECO:0008006" key="3">
    <source>
        <dbReference type="Google" id="ProtNLM"/>
    </source>
</evidence>
<proteinExistence type="predicted"/>
<accession>A0A455SZZ1</accession>
<organism evidence="2">
    <name type="scientific">Thermogemmatispora argillosa</name>
    <dbReference type="NCBI Taxonomy" id="2045280"/>
    <lineage>
        <taxon>Bacteria</taxon>
        <taxon>Bacillati</taxon>
        <taxon>Chloroflexota</taxon>
        <taxon>Ktedonobacteria</taxon>
        <taxon>Thermogemmatisporales</taxon>
        <taxon>Thermogemmatisporaceae</taxon>
        <taxon>Thermogemmatispora</taxon>
    </lineage>
</organism>
<reference evidence="2" key="1">
    <citation type="submission" date="2018-12" db="EMBL/GenBank/DDBJ databases">
        <title>Novel natural products biosynthetic potential of the class Ktedonobacteria.</title>
        <authorList>
            <person name="Zheng Y."/>
            <person name="Saitou A."/>
            <person name="Wang C.M."/>
            <person name="Toyoda A."/>
            <person name="Minakuchi Y."/>
            <person name="Sekiguchi Y."/>
            <person name="Ueda K."/>
            <person name="Takano H."/>
            <person name="Sakai Y."/>
            <person name="Yokota A."/>
            <person name="Yabe S."/>
        </authorList>
    </citation>
    <scope>NUCLEOTIDE SEQUENCE</scope>
    <source>
        <strain evidence="2">A3-2</strain>
    </source>
</reference>
<evidence type="ECO:0000256" key="1">
    <source>
        <dbReference type="SAM" id="MobiDB-lite"/>
    </source>
</evidence>
<dbReference type="EMBL" id="AP019377">
    <property type="protein sequence ID" value="BBH92651.1"/>
    <property type="molecule type" value="Genomic_DNA"/>
</dbReference>
<gene>
    <name evidence="2" type="ORF">KTA_08500</name>
</gene>
<dbReference type="AlphaFoldDB" id="A0A455SZZ1"/>
<feature type="region of interest" description="Disordered" evidence="1">
    <location>
        <begin position="99"/>
        <end position="132"/>
    </location>
</feature>
<protein>
    <recommendedName>
        <fullName evidence="3">DUF4388 domain-containing protein</fullName>
    </recommendedName>
</protein>
<evidence type="ECO:0000313" key="2">
    <source>
        <dbReference type="EMBL" id="BBH92651.1"/>
    </source>
</evidence>
<name>A0A455SZZ1_9CHLR</name>
<sequence>MATTMDKVYYLDLQTLLDNLQGQSAILSTTVSVPTVRGTCQGLVFVKEGIVLESLIQGPNGALLASGSRAYALLSSRDQWQVRIQPDVEQILRTMIRPALPEPEPKPGPGSRSAQTALPPAGTSSFSLSPVPRPLRPLDAQLLAGFSMRQRFVLRLVFTMVNGERSVEQIKAQLNLSPAVVEEALTTLRTLGVIS</sequence>